<dbReference type="Gene3D" id="1.20.1720.10">
    <property type="entry name" value="Multidrug resistance protein D"/>
    <property type="match status" value="1"/>
</dbReference>
<comment type="caution">
    <text evidence="10">The sequence shown here is derived from an EMBL/GenBank/DDBJ whole genome shotgun (WGS) entry which is preliminary data.</text>
</comment>
<comment type="similarity">
    <text evidence="2 8">Belongs to the major facilitator superfamily. Bcr/CmlA family.</text>
</comment>
<evidence type="ECO:0000256" key="5">
    <source>
        <dbReference type="ARBA" id="ARBA00022692"/>
    </source>
</evidence>
<evidence type="ECO:0000256" key="4">
    <source>
        <dbReference type="ARBA" id="ARBA00022475"/>
    </source>
</evidence>
<sequence>MSAHPISAFMSVSIPQDVSRQNPNWLIAILGALVAFAPLSIDMYLPALPEMGGEFGASAGQYTLAAYFIGMALGQCLYGPLSDRFGRKLPLYVGLTLYVLASAGCALAPDLPSLLVCRFVQALGGCAGLVIPLAMVRDLFDPQMTARVLSRLMLVMGVAPMLAPLAGSQLLQVAGWRAIFWVLAASGLAGLLAIRFGLQESLPPQLVKPVSVGGALRTFGQLLADRHYLGHALAGAFASAGMFAYIAGSPSVLITLHGLSPQAYSWVFGINALGLITASQFNHRLLATRSPEKVLTLALWVMAVCGLGLFAAGMAALTHSAGLLSLLLPLFGFVMLIGFVGPNTSAGAMAGQAGQAGSASALLGTLRFAIATVAGASVGLLDDGTARPMGLMMALCGGAALACYLGLARSSRVGQTA</sequence>
<dbReference type="PANTHER" id="PTHR23502:SF132">
    <property type="entry name" value="POLYAMINE TRANSPORTER 2-RELATED"/>
    <property type="match status" value="1"/>
</dbReference>
<evidence type="ECO:0000313" key="10">
    <source>
        <dbReference type="EMBL" id="MDK2124638.1"/>
    </source>
</evidence>
<evidence type="ECO:0000256" key="8">
    <source>
        <dbReference type="RuleBase" id="RU365088"/>
    </source>
</evidence>
<feature type="transmembrane region" description="Helical" evidence="8">
    <location>
        <begin position="228"/>
        <end position="248"/>
    </location>
</feature>
<keyword evidence="6 8" id="KW-1133">Transmembrane helix</keyword>
<feature type="domain" description="Major facilitator superfamily (MFS) profile" evidence="9">
    <location>
        <begin position="24"/>
        <end position="412"/>
    </location>
</feature>
<dbReference type="InterPro" id="IPR011701">
    <property type="entry name" value="MFS"/>
</dbReference>
<accession>A0ABT7DX41</accession>
<evidence type="ECO:0000256" key="7">
    <source>
        <dbReference type="ARBA" id="ARBA00023136"/>
    </source>
</evidence>
<evidence type="ECO:0000256" key="3">
    <source>
        <dbReference type="ARBA" id="ARBA00022448"/>
    </source>
</evidence>
<name>A0ABT7DX41_9NEIS</name>
<dbReference type="EMBL" id="JARRAF010000011">
    <property type="protein sequence ID" value="MDK2124638.1"/>
    <property type="molecule type" value="Genomic_DNA"/>
</dbReference>
<feature type="transmembrane region" description="Helical" evidence="8">
    <location>
        <begin position="115"/>
        <end position="136"/>
    </location>
</feature>
<feature type="transmembrane region" description="Helical" evidence="8">
    <location>
        <begin position="25"/>
        <end position="47"/>
    </location>
</feature>
<dbReference type="CDD" id="cd17320">
    <property type="entry name" value="MFS_MdfA_MDR_like"/>
    <property type="match status" value="1"/>
</dbReference>
<keyword evidence="7 8" id="KW-0472">Membrane</keyword>
<feature type="transmembrane region" description="Helical" evidence="8">
    <location>
        <begin position="178"/>
        <end position="198"/>
    </location>
</feature>
<keyword evidence="4" id="KW-1003">Cell membrane</keyword>
<feature type="transmembrane region" description="Helical" evidence="8">
    <location>
        <begin position="387"/>
        <end position="407"/>
    </location>
</feature>
<dbReference type="PROSITE" id="PS50850">
    <property type="entry name" value="MFS"/>
    <property type="match status" value="1"/>
</dbReference>
<feature type="transmembrane region" description="Helical" evidence="8">
    <location>
        <begin position="89"/>
        <end position="109"/>
    </location>
</feature>
<dbReference type="Pfam" id="PF07690">
    <property type="entry name" value="MFS_1"/>
    <property type="match status" value="1"/>
</dbReference>
<protein>
    <recommendedName>
        <fullName evidence="8">Bcr/CflA family efflux transporter</fullName>
    </recommendedName>
</protein>
<organism evidence="10 11">
    <name type="scientific">Parachitinimonas caeni</name>
    <dbReference type="NCBI Taxonomy" id="3031301"/>
    <lineage>
        <taxon>Bacteria</taxon>
        <taxon>Pseudomonadati</taxon>
        <taxon>Pseudomonadota</taxon>
        <taxon>Betaproteobacteria</taxon>
        <taxon>Neisseriales</taxon>
        <taxon>Chitinibacteraceae</taxon>
        <taxon>Parachitinimonas</taxon>
    </lineage>
</organism>
<feature type="transmembrane region" description="Helical" evidence="8">
    <location>
        <begin position="148"/>
        <end position="166"/>
    </location>
</feature>
<evidence type="ECO:0000256" key="6">
    <source>
        <dbReference type="ARBA" id="ARBA00022989"/>
    </source>
</evidence>
<feature type="transmembrane region" description="Helical" evidence="8">
    <location>
        <begin position="263"/>
        <end position="282"/>
    </location>
</feature>
<keyword evidence="8" id="KW-0997">Cell inner membrane</keyword>
<dbReference type="RefSeq" id="WP_284100951.1">
    <property type="nucleotide sequence ID" value="NZ_JARRAF010000011.1"/>
</dbReference>
<evidence type="ECO:0000313" key="11">
    <source>
        <dbReference type="Proteomes" id="UP001172778"/>
    </source>
</evidence>
<keyword evidence="11" id="KW-1185">Reference proteome</keyword>
<gene>
    <name evidence="10" type="ORF">PZA18_11300</name>
</gene>
<dbReference type="SUPFAM" id="SSF103473">
    <property type="entry name" value="MFS general substrate transporter"/>
    <property type="match status" value="1"/>
</dbReference>
<dbReference type="Proteomes" id="UP001172778">
    <property type="component" value="Unassembled WGS sequence"/>
</dbReference>
<comment type="subcellular location">
    <subcellularLocation>
        <location evidence="8">Cell inner membrane</location>
        <topology evidence="8">Multi-pass membrane protein</topology>
    </subcellularLocation>
    <subcellularLocation>
        <location evidence="1">Cell membrane</location>
        <topology evidence="1">Multi-pass membrane protein</topology>
    </subcellularLocation>
</comment>
<dbReference type="NCBIfam" id="TIGR00710">
    <property type="entry name" value="efflux_Bcr_CflA"/>
    <property type="match status" value="1"/>
</dbReference>
<proteinExistence type="inferred from homology"/>
<evidence type="ECO:0000256" key="1">
    <source>
        <dbReference type="ARBA" id="ARBA00004651"/>
    </source>
</evidence>
<keyword evidence="3 8" id="KW-0813">Transport</keyword>
<feature type="transmembrane region" description="Helical" evidence="8">
    <location>
        <begin position="59"/>
        <end position="77"/>
    </location>
</feature>
<evidence type="ECO:0000259" key="9">
    <source>
        <dbReference type="PROSITE" id="PS50850"/>
    </source>
</evidence>
<dbReference type="InterPro" id="IPR036259">
    <property type="entry name" value="MFS_trans_sf"/>
</dbReference>
<dbReference type="InterPro" id="IPR004812">
    <property type="entry name" value="Efflux_drug-R_Bcr/CmlA"/>
</dbReference>
<evidence type="ECO:0000256" key="2">
    <source>
        <dbReference type="ARBA" id="ARBA00006236"/>
    </source>
</evidence>
<reference evidence="10" key="1">
    <citation type="submission" date="2023-03" db="EMBL/GenBank/DDBJ databases">
        <title>Chitinimonas shenzhenensis gen. nov., sp. nov., a novel member of family Burkholderiaceae isolated from activated sludge collected in Shen Zhen, China.</title>
        <authorList>
            <person name="Wang X."/>
        </authorList>
    </citation>
    <scope>NUCLEOTIDE SEQUENCE</scope>
    <source>
        <strain evidence="10">DQS-5</strain>
    </source>
</reference>
<keyword evidence="5 8" id="KW-0812">Transmembrane</keyword>
<feature type="transmembrane region" description="Helical" evidence="8">
    <location>
        <begin position="321"/>
        <end position="340"/>
    </location>
</feature>
<dbReference type="PANTHER" id="PTHR23502">
    <property type="entry name" value="MAJOR FACILITATOR SUPERFAMILY"/>
    <property type="match status" value="1"/>
</dbReference>
<feature type="transmembrane region" description="Helical" evidence="8">
    <location>
        <begin position="294"/>
        <end position="315"/>
    </location>
</feature>
<dbReference type="InterPro" id="IPR020846">
    <property type="entry name" value="MFS_dom"/>
</dbReference>
<feature type="transmembrane region" description="Helical" evidence="8">
    <location>
        <begin position="361"/>
        <end position="381"/>
    </location>
</feature>